<feature type="region of interest" description="Disordered" evidence="4">
    <location>
        <begin position="349"/>
        <end position="455"/>
    </location>
</feature>
<gene>
    <name evidence="6" type="ORF">LshimejAT787_1204270</name>
</gene>
<feature type="compositionally biased region" description="Basic and acidic residues" evidence="4">
    <location>
        <begin position="393"/>
        <end position="455"/>
    </location>
</feature>
<comment type="caution">
    <text evidence="6">The sequence shown here is derived from an EMBL/GenBank/DDBJ whole genome shotgun (WGS) entry which is preliminary data.</text>
</comment>
<keyword evidence="3" id="KW-0863">Zinc-finger</keyword>
<dbReference type="InterPro" id="IPR051966">
    <property type="entry name" value="RPAP3"/>
</dbReference>
<dbReference type="Gene3D" id="1.25.40.10">
    <property type="entry name" value="Tetratricopeptide repeat domain"/>
    <property type="match status" value="1"/>
</dbReference>
<sequence length="455" mass="50299">MSAVQTPSQSENPAISNEILKTPGPITTNANPSTDSVDVVQIAPPTAEERIQAREKALKDRALKRIERREQNHQIAEELCQTGDALFENEDYAGASARYIDATNLWPSNADFYVKLTHAYLKCELYADAAHAATRALSFDPKSLDARYQRGVARLEQGLLPAAKIDFETVIAHNPTHADAHTSLGRVLSLLQATRLGAHVVSPPPSDVTPDGEPVDFAFPRYDDDKLQLAEPSDSSDCNHVGNGVPCRFYNHDGCARGAECEFSHAPDEKSVRDDLGKNVCIYHLLDACKFGDLKCIYSHSKDALPTTHGWWNDPEQIKRVKGVMELAEKNAKEQRHLEVLLYRLDSKKRRGKSQGRGKGGSDGAKPKDKEANEKGGKGKIREGKPKANWVAKAKEEGRKEEETQKGSAEQDAKPADEQAKSSSEELTAESKSDQEEVLELKDGFTDYQPNERKE</sequence>
<dbReference type="Proteomes" id="UP001063166">
    <property type="component" value="Unassembled WGS sequence"/>
</dbReference>
<feature type="compositionally biased region" description="Basic and acidic residues" evidence="4">
    <location>
        <begin position="365"/>
        <end position="386"/>
    </location>
</feature>
<keyword evidence="7" id="KW-1185">Reference proteome</keyword>
<feature type="zinc finger region" description="C3H1-type" evidence="3">
    <location>
        <begin position="246"/>
        <end position="268"/>
    </location>
</feature>
<feature type="region of interest" description="Disordered" evidence="4">
    <location>
        <begin position="1"/>
        <end position="36"/>
    </location>
</feature>
<keyword evidence="3" id="KW-0479">Metal-binding</keyword>
<reference evidence="6" key="1">
    <citation type="submission" date="2022-07" db="EMBL/GenBank/DDBJ databases">
        <title>The genome of Lyophyllum shimeji provides insight into the initial evolution of ectomycorrhizal fungal genome.</title>
        <authorList>
            <person name="Kobayashi Y."/>
            <person name="Shibata T."/>
            <person name="Hirakawa H."/>
            <person name="Shigenobu S."/>
            <person name="Nishiyama T."/>
            <person name="Yamada A."/>
            <person name="Hasebe M."/>
            <person name="Kawaguchi M."/>
        </authorList>
    </citation>
    <scope>NUCLEOTIDE SEQUENCE</scope>
    <source>
        <strain evidence="6">AT787</strain>
    </source>
</reference>
<organism evidence="6 7">
    <name type="scientific">Lyophyllum shimeji</name>
    <name type="common">Hon-shimeji</name>
    <name type="synonym">Tricholoma shimeji</name>
    <dbReference type="NCBI Taxonomy" id="47721"/>
    <lineage>
        <taxon>Eukaryota</taxon>
        <taxon>Fungi</taxon>
        <taxon>Dikarya</taxon>
        <taxon>Basidiomycota</taxon>
        <taxon>Agaricomycotina</taxon>
        <taxon>Agaricomycetes</taxon>
        <taxon>Agaricomycetidae</taxon>
        <taxon>Agaricales</taxon>
        <taxon>Tricholomatineae</taxon>
        <taxon>Lyophyllaceae</taxon>
        <taxon>Lyophyllum</taxon>
    </lineage>
</organism>
<dbReference type="InterPro" id="IPR000571">
    <property type="entry name" value="Znf_CCCH"/>
</dbReference>
<proteinExistence type="predicted"/>
<evidence type="ECO:0000256" key="1">
    <source>
        <dbReference type="ARBA" id="ARBA00022803"/>
    </source>
</evidence>
<dbReference type="Gene3D" id="3.30.1370.210">
    <property type="match status" value="1"/>
</dbReference>
<dbReference type="SMART" id="SM00028">
    <property type="entry name" value="TPR"/>
    <property type="match status" value="3"/>
</dbReference>
<feature type="domain" description="C3H1-type" evidence="5">
    <location>
        <begin position="275"/>
        <end position="303"/>
    </location>
</feature>
<dbReference type="InterPro" id="IPR011990">
    <property type="entry name" value="TPR-like_helical_dom_sf"/>
</dbReference>
<dbReference type="PROSITE" id="PS50005">
    <property type="entry name" value="TPR"/>
    <property type="match status" value="1"/>
</dbReference>
<evidence type="ECO:0000256" key="3">
    <source>
        <dbReference type="PROSITE-ProRule" id="PRU00723"/>
    </source>
</evidence>
<keyword evidence="3" id="KW-0862">Zinc</keyword>
<evidence type="ECO:0000259" key="5">
    <source>
        <dbReference type="PROSITE" id="PS50103"/>
    </source>
</evidence>
<dbReference type="PANTHER" id="PTHR46423:SF1">
    <property type="entry name" value="RNA POLYMERASE II-ASSOCIATED PROTEIN 3"/>
    <property type="match status" value="1"/>
</dbReference>
<accession>A0A9P3PWP4</accession>
<name>A0A9P3PWP4_LYOSH</name>
<dbReference type="SMART" id="SM00356">
    <property type="entry name" value="ZnF_C3H1"/>
    <property type="match status" value="2"/>
</dbReference>
<evidence type="ECO:0000313" key="7">
    <source>
        <dbReference type="Proteomes" id="UP001063166"/>
    </source>
</evidence>
<dbReference type="EMBL" id="BRPK01000012">
    <property type="protein sequence ID" value="GLB42978.1"/>
    <property type="molecule type" value="Genomic_DNA"/>
</dbReference>
<dbReference type="SUPFAM" id="SSF48452">
    <property type="entry name" value="TPR-like"/>
    <property type="match status" value="1"/>
</dbReference>
<dbReference type="PROSITE" id="PS50103">
    <property type="entry name" value="ZF_C3H1"/>
    <property type="match status" value="2"/>
</dbReference>
<dbReference type="PANTHER" id="PTHR46423">
    <property type="entry name" value="RNA POLYMERASE II-ASSOCIATED PROTEIN 3"/>
    <property type="match status" value="1"/>
</dbReference>
<dbReference type="InterPro" id="IPR019734">
    <property type="entry name" value="TPR_rpt"/>
</dbReference>
<dbReference type="GO" id="GO:0101031">
    <property type="term" value="C:protein folding chaperone complex"/>
    <property type="evidence" value="ECO:0007669"/>
    <property type="project" value="TreeGrafter"/>
</dbReference>
<feature type="compositionally biased region" description="Polar residues" evidence="4">
    <location>
        <begin position="1"/>
        <end position="15"/>
    </location>
</feature>
<evidence type="ECO:0000256" key="2">
    <source>
        <dbReference type="PROSITE-ProRule" id="PRU00339"/>
    </source>
</evidence>
<keyword evidence="1 2" id="KW-0802">TPR repeat</keyword>
<feature type="zinc finger region" description="C3H1-type" evidence="3">
    <location>
        <begin position="275"/>
        <end position="303"/>
    </location>
</feature>
<feature type="repeat" description="TPR" evidence="2">
    <location>
        <begin position="110"/>
        <end position="143"/>
    </location>
</feature>
<dbReference type="AlphaFoldDB" id="A0A9P3PWP4"/>
<evidence type="ECO:0000313" key="6">
    <source>
        <dbReference type="EMBL" id="GLB42978.1"/>
    </source>
</evidence>
<feature type="domain" description="C3H1-type" evidence="5">
    <location>
        <begin position="246"/>
        <end position="268"/>
    </location>
</feature>
<feature type="compositionally biased region" description="Polar residues" evidence="4">
    <location>
        <begin position="25"/>
        <end position="36"/>
    </location>
</feature>
<dbReference type="OrthoDB" id="629492at2759"/>
<evidence type="ECO:0000256" key="4">
    <source>
        <dbReference type="SAM" id="MobiDB-lite"/>
    </source>
</evidence>
<dbReference type="GO" id="GO:0008270">
    <property type="term" value="F:zinc ion binding"/>
    <property type="evidence" value="ECO:0007669"/>
    <property type="project" value="UniProtKB-KW"/>
</dbReference>
<protein>
    <submittedName>
        <fullName evidence="6">Zinc finger</fullName>
    </submittedName>
</protein>